<gene>
    <name evidence="1" type="ORF">HannXRQ_Chr10g0300721</name>
</gene>
<evidence type="ECO:0000313" key="2">
    <source>
        <dbReference type="Proteomes" id="UP000215914"/>
    </source>
</evidence>
<dbReference type="Proteomes" id="UP000215914">
    <property type="component" value="Chromosome 10"/>
</dbReference>
<accession>A0A251TM01</accession>
<dbReference type="EMBL" id="CM007899">
    <property type="protein sequence ID" value="OTG11616.1"/>
    <property type="molecule type" value="Genomic_DNA"/>
</dbReference>
<reference evidence="2" key="1">
    <citation type="journal article" date="2017" name="Nature">
        <title>The sunflower genome provides insights into oil metabolism, flowering and Asterid evolution.</title>
        <authorList>
            <person name="Badouin H."/>
            <person name="Gouzy J."/>
            <person name="Grassa C.J."/>
            <person name="Murat F."/>
            <person name="Staton S.E."/>
            <person name="Cottret L."/>
            <person name="Lelandais-Briere C."/>
            <person name="Owens G.L."/>
            <person name="Carrere S."/>
            <person name="Mayjonade B."/>
            <person name="Legrand L."/>
            <person name="Gill N."/>
            <person name="Kane N.C."/>
            <person name="Bowers J.E."/>
            <person name="Hubner S."/>
            <person name="Bellec A."/>
            <person name="Berard A."/>
            <person name="Berges H."/>
            <person name="Blanchet N."/>
            <person name="Boniface M.C."/>
            <person name="Brunel D."/>
            <person name="Catrice O."/>
            <person name="Chaidir N."/>
            <person name="Claudel C."/>
            <person name="Donnadieu C."/>
            <person name="Faraut T."/>
            <person name="Fievet G."/>
            <person name="Helmstetter N."/>
            <person name="King M."/>
            <person name="Knapp S.J."/>
            <person name="Lai Z."/>
            <person name="Le Paslier M.C."/>
            <person name="Lippi Y."/>
            <person name="Lorenzon L."/>
            <person name="Mandel J.R."/>
            <person name="Marage G."/>
            <person name="Marchand G."/>
            <person name="Marquand E."/>
            <person name="Bret-Mestries E."/>
            <person name="Morien E."/>
            <person name="Nambeesan S."/>
            <person name="Nguyen T."/>
            <person name="Pegot-Espagnet P."/>
            <person name="Pouilly N."/>
            <person name="Raftis F."/>
            <person name="Sallet E."/>
            <person name="Schiex T."/>
            <person name="Thomas J."/>
            <person name="Vandecasteele C."/>
            <person name="Vares D."/>
            <person name="Vear F."/>
            <person name="Vautrin S."/>
            <person name="Crespi M."/>
            <person name="Mangin B."/>
            <person name="Burke J.M."/>
            <person name="Salse J."/>
            <person name="Munos S."/>
            <person name="Vincourt P."/>
            <person name="Rieseberg L.H."/>
            <person name="Langlade N.B."/>
        </authorList>
    </citation>
    <scope>NUCLEOTIDE SEQUENCE [LARGE SCALE GENOMIC DNA]</scope>
    <source>
        <strain evidence="2">cv. SF193</strain>
    </source>
</reference>
<protein>
    <submittedName>
        <fullName evidence="1">Uncharacterized protein</fullName>
    </submittedName>
</protein>
<evidence type="ECO:0000313" key="1">
    <source>
        <dbReference type="EMBL" id="OTG11616.1"/>
    </source>
</evidence>
<dbReference type="AlphaFoldDB" id="A0A251TM01"/>
<proteinExistence type="predicted"/>
<dbReference type="InParanoid" id="A0A251TM01"/>
<name>A0A251TM01_HELAN</name>
<sequence>MRMESGSFRCRLCAISVNGMTRDGFAVRCGKCETKQYCVPCMTTWYPNMSE</sequence>
<organism evidence="1 2">
    <name type="scientific">Helianthus annuus</name>
    <name type="common">Common sunflower</name>
    <dbReference type="NCBI Taxonomy" id="4232"/>
    <lineage>
        <taxon>Eukaryota</taxon>
        <taxon>Viridiplantae</taxon>
        <taxon>Streptophyta</taxon>
        <taxon>Embryophyta</taxon>
        <taxon>Tracheophyta</taxon>
        <taxon>Spermatophyta</taxon>
        <taxon>Magnoliopsida</taxon>
        <taxon>eudicotyledons</taxon>
        <taxon>Gunneridae</taxon>
        <taxon>Pentapetalae</taxon>
        <taxon>asterids</taxon>
        <taxon>campanulids</taxon>
        <taxon>Asterales</taxon>
        <taxon>Asteraceae</taxon>
        <taxon>Asteroideae</taxon>
        <taxon>Heliantheae alliance</taxon>
        <taxon>Heliantheae</taxon>
        <taxon>Helianthus</taxon>
    </lineage>
</organism>
<keyword evidence="2" id="KW-1185">Reference proteome</keyword>